<feature type="domain" description="HTH araC/xylS-type" evidence="4">
    <location>
        <begin position="182"/>
        <end position="280"/>
    </location>
</feature>
<dbReference type="Proteomes" id="UP000320055">
    <property type="component" value="Unassembled WGS sequence"/>
</dbReference>
<dbReference type="AlphaFoldDB" id="A0A563VW85"/>
<keyword evidence="3" id="KW-0804">Transcription</keyword>
<keyword evidence="1" id="KW-0805">Transcription regulation</keyword>
<dbReference type="Gene3D" id="1.10.10.60">
    <property type="entry name" value="Homeodomain-like"/>
    <property type="match status" value="2"/>
</dbReference>
<keyword evidence="2" id="KW-0238">DNA-binding</keyword>
<reference evidence="5 6" key="1">
    <citation type="submission" date="2019-01" db="EMBL/GenBank/DDBJ databases">
        <authorList>
            <person name="Brito A."/>
        </authorList>
    </citation>
    <scope>NUCLEOTIDE SEQUENCE [LARGE SCALE GENOMIC DNA]</scope>
    <source>
        <strain evidence="5">1</strain>
    </source>
</reference>
<dbReference type="GO" id="GO:0003700">
    <property type="term" value="F:DNA-binding transcription factor activity"/>
    <property type="evidence" value="ECO:0007669"/>
    <property type="project" value="InterPro"/>
</dbReference>
<dbReference type="InterPro" id="IPR018062">
    <property type="entry name" value="HTH_AraC-typ_CS"/>
</dbReference>
<dbReference type="PROSITE" id="PS00041">
    <property type="entry name" value="HTH_ARAC_FAMILY_1"/>
    <property type="match status" value="1"/>
</dbReference>
<dbReference type="EMBL" id="CAACVJ010000290">
    <property type="protein sequence ID" value="VEP15680.1"/>
    <property type="molecule type" value="Genomic_DNA"/>
</dbReference>
<dbReference type="PANTHER" id="PTHR46796:SF6">
    <property type="entry name" value="ARAC SUBFAMILY"/>
    <property type="match status" value="1"/>
</dbReference>
<dbReference type="OrthoDB" id="9801721at2"/>
<dbReference type="InterPro" id="IPR018060">
    <property type="entry name" value="HTH_AraC"/>
</dbReference>
<accession>A0A563VW85</accession>
<dbReference type="PROSITE" id="PS01124">
    <property type="entry name" value="HTH_ARAC_FAMILY_2"/>
    <property type="match status" value="1"/>
</dbReference>
<dbReference type="SMART" id="SM00342">
    <property type="entry name" value="HTH_ARAC"/>
    <property type="match status" value="1"/>
</dbReference>
<evidence type="ECO:0000313" key="5">
    <source>
        <dbReference type="EMBL" id="VEP15680.1"/>
    </source>
</evidence>
<gene>
    <name evidence="5" type="ORF">H1P_360015</name>
</gene>
<evidence type="ECO:0000259" key="4">
    <source>
        <dbReference type="PROSITE" id="PS01124"/>
    </source>
</evidence>
<name>A0A563VW85_9CYAN</name>
<dbReference type="GO" id="GO:0043565">
    <property type="term" value="F:sequence-specific DNA binding"/>
    <property type="evidence" value="ECO:0007669"/>
    <property type="project" value="InterPro"/>
</dbReference>
<proteinExistence type="predicted"/>
<keyword evidence="6" id="KW-1185">Reference proteome</keyword>
<dbReference type="RefSeq" id="WP_144865629.1">
    <property type="nucleotide sequence ID" value="NZ_LR213796.1"/>
</dbReference>
<evidence type="ECO:0000256" key="1">
    <source>
        <dbReference type="ARBA" id="ARBA00023015"/>
    </source>
</evidence>
<sequence>MCNIDKLSNKVYQFDGFSFYNCLEQPNYWCEHGHEEIQIALPQTNAEAWMRCESSLDKQCTRQIQVGETFLVSSNQPHALDWRQTAELTIFYLHPRFLASAIDDSIEEKQLAINDRFSLINDPLIREIGVIFRHLCSFDLASDRLYVENLANLLAVHLLRNYLNYNFKNIRCYQGLSPKKLNLILEYIETNLNQKITLSDLATVAGVGKFYFSRLFKSSTNLTPYNYVLQQRVERAKKLLKNSDMPICDIALECGFGNQSHLARHFRNRQKVTPMQYRKSEK</sequence>
<dbReference type="SUPFAM" id="SSF46689">
    <property type="entry name" value="Homeodomain-like"/>
    <property type="match status" value="2"/>
</dbReference>
<dbReference type="PANTHER" id="PTHR46796">
    <property type="entry name" value="HTH-TYPE TRANSCRIPTIONAL ACTIVATOR RHAS-RELATED"/>
    <property type="match status" value="1"/>
</dbReference>
<dbReference type="InterPro" id="IPR050204">
    <property type="entry name" value="AraC_XylS_family_regulators"/>
</dbReference>
<evidence type="ECO:0000313" key="6">
    <source>
        <dbReference type="Proteomes" id="UP000320055"/>
    </source>
</evidence>
<protein>
    <recommendedName>
        <fullName evidence="4">HTH araC/xylS-type domain-containing protein</fullName>
    </recommendedName>
</protein>
<dbReference type="InterPro" id="IPR009057">
    <property type="entry name" value="Homeodomain-like_sf"/>
</dbReference>
<organism evidence="5 6">
    <name type="scientific">Hyella patelloides LEGE 07179</name>
    <dbReference type="NCBI Taxonomy" id="945734"/>
    <lineage>
        <taxon>Bacteria</taxon>
        <taxon>Bacillati</taxon>
        <taxon>Cyanobacteriota</taxon>
        <taxon>Cyanophyceae</taxon>
        <taxon>Pleurocapsales</taxon>
        <taxon>Hyellaceae</taxon>
        <taxon>Hyella</taxon>
    </lineage>
</organism>
<evidence type="ECO:0000256" key="3">
    <source>
        <dbReference type="ARBA" id="ARBA00023163"/>
    </source>
</evidence>
<evidence type="ECO:0000256" key="2">
    <source>
        <dbReference type="ARBA" id="ARBA00023125"/>
    </source>
</evidence>
<dbReference type="Pfam" id="PF12833">
    <property type="entry name" value="HTH_18"/>
    <property type="match status" value="1"/>
</dbReference>